<feature type="transmembrane region" description="Helical" evidence="1">
    <location>
        <begin position="22"/>
        <end position="42"/>
    </location>
</feature>
<protein>
    <submittedName>
        <fullName evidence="2">Uncharacterized protein</fullName>
    </submittedName>
</protein>
<evidence type="ECO:0000313" key="2">
    <source>
        <dbReference type="EMBL" id="KAF4666649.1"/>
    </source>
</evidence>
<organism evidence="2 3">
    <name type="scientific">Perkinsus olseni</name>
    <name type="common">Perkinsus atlanticus</name>
    <dbReference type="NCBI Taxonomy" id="32597"/>
    <lineage>
        <taxon>Eukaryota</taxon>
        <taxon>Sar</taxon>
        <taxon>Alveolata</taxon>
        <taxon>Perkinsozoa</taxon>
        <taxon>Perkinsea</taxon>
        <taxon>Perkinsida</taxon>
        <taxon>Perkinsidae</taxon>
        <taxon>Perkinsus</taxon>
    </lineage>
</organism>
<dbReference type="OrthoDB" id="10393536at2759"/>
<proteinExistence type="predicted"/>
<dbReference type="Proteomes" id="UP000570595">
    <property type="component" value="Unassembled WGS sequence"/>
</dbReference>
<feature type="transmembrane region" description="Helical" evidence="1">
    <location>
        <begin position="48"/>
        <end position="68"/>
    </location>
</feature>
<evidence type="ECO:0000313" key="3">
    <source>
        <dbReference type="Proteomes" id="UP000570595"/>
    </source>
</evidence>
<reference evidence="2 3" key="1">
    <citation type="submission" date="2020-04" db="EMBL/GenBank/DDBJ databases">
        <title>Perkinsus olseni comparative genomics.</title>
        <authorList>
            <person name="Bogema D.R."/>
        </authorList>
    </citation>
    <scope>NUCLEOTIDE SEQUENCE [LARGE SCALE GENOMIC DNA]</scope>
    <source>
        <strain evidence="2">ATCC PRA-179</strain>
    </source>
</reference>
<keyword evidence="1" id="KW-0812">Transmembrane</keyword>
<sequence length="139" mass="15729">MFPPPSASPDDRVDLRSKLRRYSTIIIPVGIFFWAWALLNVLSGEVPFDLGLVSFALIILTGVVGAAGDQQWTHQKARRYRLLIYLSHGFLSFNYLLGVIIGRSRLGFAIYCAAFTVIWCVLMIVVGRMAREYERSLET</sequence>
<dbReference type="EMBL" id="JABAHT010000069">
    <property type="protein sequence ID" value="KAF4666649.1"/>
    <property type="molecule type" value="Genomic_DNA"/>
</dbReference>
<feature type="transmembrane region" description="Helical" evidence="1">
    <location>
        <begin position="80"/>
        <end position="102"/>
    </location>
</feature>
<name>A0A7J6M530_PEROL</name>
<keyword evidence="1" id="KW-1133">Transmembrane helix</keyword>
<evidence type="ECO:0000256" key="1">
    <source>
        <dbReference type="SAM" id="Phobius"/>
    </source>
</evidence>
<keyword evidence="1" id="KW-0472">Membrane</keyword>
<accession>A0A7J6M530</accession>
<feature type="transmembrane region" description="Helical" evidence="1">
    <location>
        <begin position="108"/>
        <end position="127"/>
    </location>
</feature>
<dbReference type="AlphaFoldDB" id="A0A7J6M530"/>
<comment type="caution">
    <text evidence="2">The sequence shown here is derived from an EMBL/GenBank/DDBJ whole genome shotgun (WGS) entry which is preliminary data.</text>
</comment>
<gene>
    <name evidence="2" type="ORF">FOZ61_009448</name>
</gene>